<feature type="compositionally biased region" description="Low complexity" evidence="1">
    <location>
        <begin position="76"/>
        <end position="93"/>
    </location>
</feature>
<proteinExistence type="predicted"/>
<sequence>MTKSNRLPKQNHHRSRPQRRDDNNYINSRHFLQASNQEPASDPHDSAEYDTCSGYESAPGYDSSLDNSSEYDPYFGCSSSSGAPSSFGSRAASPDSEAPDEGIDGPIADSNSPHRHLVRKERIAQNRGSGATSNAAADAKDSQFNGSPSVASKPSTASFAPVGAGAFSSSRFSEK</sequence>
<name>A0A2T4BSK9_TRILO</name>
<feature type="compositionally biased region" description="Polar residues" evidence="1">
    <location>
        <begin position="142"/>
        <end position="158"/>
    </location>
</feature>
<gene>
    <name evidence="2" type="ORF">M440DRAFT_1384874</name>
</gene>
<evidence type="ECO:0000313" key="3">
    <source>
        <dbReference type="Proteomes" id="UP000240760"/>
    </source>
</evidence>
<dbReference type="Proteomes" id="UP000240760">
    <property type="component" value="Unassembled WGS sequence"/>
</dbReference>
<evidence type="ECO:0000256" key="1">
    <source>
        <dbReference type="SAM" id="MobiDB-lite"/>
    </source>
</evidence>
<dbReference type="AlphaFoldDB" id="A0A2T4BSK9"/>
<dbReference type="EMBL" id="KZ679142">
    <property type="protein sequence ID" value="PTB72284.1"/>
    <property type="molecule type" value="Genomic_DNA"/>
</dbReference>
<feature type="region of interest" description="Disordered" evidence="1">
    <location>
        <begin position="1"/>
        <end position="175"/>
    </location>
</feature>
<evidence type="ECO:0000313" key="2">
    <source>
        <dbReference type="EMBL" id="PTB72284.1"/>
    </source>
</evidence>
<reference evidence="2 3" key="1">
    <citation type="submission" date="2016-07" db="EMBL/GenBank/DDBJ databases">
        <title>Multiple horizontal gene transfer events from other fungi enriched the ability of initially mycotrophic Trichoderma (Ascomycota) to feed on dead plant biomass.</title>
        <authorList>
            <consortium name="DOE Joint Genome Institute"/>
            <person name="Aerts A."/>
            <person name="Atanasova L."/>
            <person name="Chenthamara K."/>
            <person name="Zhang J."/>
            <person name="Grujic M."/>
            <person name="Henrissat B."/>
            <person name="Kuo A."/>
            <person name="Salamov A."/>
            <person name="Lipzen A."/>
            <person name="Labutti K."/>
            <person name="Barry K."/>
            <person name="Miao Y."/>
            <person name="Rahimi M.J."/>
            <person name="Shen Q."/>
            <person name="Grigoriev I.V."/>
            <person name="Kubicek C.P."/>
            <person name="Druzhinina I.S."/>
        </authorList>
    </citation>
    <scope>NUCLEOTIDE SEQUENCE [LARGE SCALE GENOMIC DNA]</scope>
    <source>
        <strain evidence="2 3">ATCC 18648</strain>
    </source>
</reference>
<feature type="compositionally biased region" description="Polar residues" evidence="1">
    <location>
        <begin position="126"/>
        <end position="135"/>
    </location>
</feature>
<organism evidence="2 3">
    <name type="scientific">Trichoderma longibrachiatum ATCC 18648</name>
    <dbReference type="NCBI Taxonomy" id="983965"/>
    <lineage>
        <taxon>Eukaryota</taxon>
        <taxon>Fungi</taxon>
        <taxon>Dikarya</taxon>
        <taxon>Ascomycota</taxon>
        <taxon>Pezizomycotina</taxon>
        <taxon>Sordariomycetes</taxon>
        <taxon>Hypocreomycetidae</taxon>
        <taxon>Hypocreales</taxon>
        <taxon>Hypocreaceae</taxon>
        <taxon>Trichoderma</taxon>
    </lineage>
</organism>
<dbReference type="OrthoDB" id="4899581at2759"/>
<accession>A0A2T4BSK9</accession>
<keyword evidence="3" id="KW-1185">Reference proteome</keyword>
<protein>
    <submittedName>
        <fullName evidence="2">Uncharacterized protein</fullName>
    </submittedName>
</protein>